<dbReference type="RefSeq" id="WP_074798956.1">
    <property type="nucleotide sequence ID" value="NZ_FOTL01000046.1"/>
</dbReference>
<reference evidence="2" key="1">
    <citation type="submission" date="2016-10" db="EMBL/GenBank/DDBJ databases">
        <authorList>
            <person name="Varghese N."/>
        </authorList>
    </citation>
    <scope>NUCLEOTIDE SEQUENCE [LARGE SCALE GENOMIC DNA]</scope>
    <source>
        <strain evidence="2">DSM 16632</strain>
    </source>
</reference>
<sequence length="345" mass="40270">MTKFDLIKTLSYYGQETTVEGDFIIGEDTIWASQKIVAQIFNTTPSNISIHFSNIIQDEELIENEVSISSKDLFTDHSEFIKESLINSKKGGRPSKWYNLDAMISIGYRINSKEATHFRKWATNILKEYMIKGYVLNKEVLENGGVLGKDYFNELLEEIKEIRTSERRAYQKVTDIFVTSYDYDSNSYIAKEFYAKVQNKLHYAITGQTAAEIISSRADHEKNNMGLTNWKNSPTGKILKKDTEIAKNYLNKEELDELNSLVNMYLDYAELQAKRQRLMYMDDWSQKLDGFLDFNEYDILNNKGNVSMKEAKEIANKEYTKYRPIQDKNYRSDFDKLLENVNEIK</sequence>
<dbReference type="PIRSF" id="PIRSF015268">
    <property type="entry name" value="Virulence_RhuM"/>
    <property type="match status" value="1"/>
</dbReference>
<evidence type="ECO:0000313" key="1">
    <source>
        <dbReference type="EMBL" id="SFL82616.1"/>
    </source>
</evidence>
<dbReference type="EMBL" id="FOTL01000046">
    <property type="protein sequence ID" value="SFL82616.1"/>
    <property type="molecule type" value="Genomic_DNA"/>
</dbReference>
<dbReference type="Pfam" id="PF13310">
    <property type="entry name" value="Virulence_RhuM"/>
    <property type="match status" value="1"/>
</dbReference>
<dbReference type="OrthoDB" id="73387at2157"/>
<dbReference type="InterPro" id="IPR011204">
    <property type="entry name" value="Virulence_RhuM-like"/>
</dbReference>
<accession>A0A1I4KVG9</accession>
<organism evidence="1 2">
    <name type="scientific">Methanobrevibacter olleyae</name>
    <dbReference type="NCBI Taxonomy" id="294671"/>
    <lineage>
        <taxon>Archaea</taxon>
        <taxon>Methanobacteriati</taxon>
        <taxon>Methanobacteriota</taxon>
        <taxon>Methanomada group</taxon>
        <taxon>Methanobacteria</taxon>
        <taxon>Methanobacteriales</taxon>
        <taxon>Methanobacteriaceae</taxon>
        <taxon>Methanobrevibacter</taxon>
    </lineage>
</organism>
<dbReference type="PANTHER" id="PTHR35810:SF1">
    <property type="entry name" value="CYTOPLASMIC PROTEIN"/>
    <property type="match status" value="1"/>
</dbReference>
<protein>
    <submittedName>
        <fullName evidence="1">Uncharacterized conserved protein</fullName>
    </submittedName>
</protein>
<evidence type="ECO:0000313" key="2">
    <source>
        <dbReference type="Proteomes" id="UP000183442"/>
    </source>
</evidence>
<dbReference type="PANTHER" id="PTHR35810">
    <property type="entry name" value="CYTOPLASMIC PROTEIN-RELATED"/>
    <property type="match status" value="1"/>
</dbReference>
<gene>
    <name evidence="1" type="ORF">SAMN02910297_01844</name>
</gene>
<dbReference type="AlphaFoldDB" id="A0A1I4KVG9"/>
<name>A0A1I4KVG9_METOL</name>
<proteinExistence type="predicted"/>
<dbReference type="Proteomes" id="UP000183442">
    <property type="component" value="Unassembled WGS sequence"/>
</dbReference>